<gene>
    <name evidence="5" type="ORF">GGQ63_001388</name>
</gene>
<dbReference type="PANTHER" id="PTHR32347:SF23">
    <property type="entry name" value="BLL5650 PROTEIN"/>
    <property type="match status" value="1"/>
</dbReference>
<reference evidence="5 6" key="1">
    <citation type="submission" date="2020-08" db="EMBL/GenBank/DDBJ databases">
        <title>Genomic Encyclopedia of Type Strains, Phase IV (KMG-IV): sequencing the most valuable type-strain genomes for metagenomic binning, comparative biology and taxonomic classification.</title>
        <authorList>
            <person name="Goeker M."/>
        </authorList>
    </citation>
    <scope>NUCLEOTIDE SEQUENCE [LARGE SCALE GENOMIC DNA]</scope>
    <source>
        <strain evidence="5 6">DSM 16268</strain>
    </source>
</reference>
<dbReference type="Gene3D" id="2.40.50.100">
    <property type="match status" value="1"/>
</dbReference>
<proteinExistence type="predicted"/>
<dbReference type="PANTHER" id="PTHR32347">
    <property type="entry name" value="EFFLUX SYSTEM COMPONENT YKNX-RELATED"/>
    <property type="match status" value="1"/>
</dbReference>
<evidence type="ECO:0000313" key="5">
    <source>
        <dbReference type="EMBL" id="MBB5752336.1"/>
    </source>
</evidence>
<dbReference type="Gene3D" id="1.10.287.470">
    <property type="entry name" value="Helix hairpin bin"/>
    <property type="match status" value="1"/>
</dbReference>
<name>A0A7W9FK69_9HYPH</name>
<evidence type="ECO:0000259" key="4">
    <source>
        <dbReference type="Pfam" id="PF25881"/>
    </source>
</evidence>
<evidence type="ECO:0000256" key="3">
    <source>
        <dbReference type="SAM" id="Coils"/>
    </source>
</evidence>
<feature type="domain" description="YbhG-like alpha-helical hairpin" evidence="4">
    <location>
        <begin position="72"/>
        <end position="190"/>
    </location>
</feature>
<evidence type="ECO:0000313" key="6">
    <source>
        <dbReference type="Proteomes" id="UP000523821"/>
    </source>
</evidence>
<dbReference type="EMBL" id="JACHOO010000002">
    <property type="protein sequence ID" value="MBB5752336.1"/>
    <property type="molecule type" value="Genomic_DNA"/>
</dbReference>
<keyword evidence="2 3" id="KW-0175">Coiled coil</keyword>
<keyword evidence="6" id="KW-1185">Reference proteome</keyword>
<dbReference type="Proteomes" id="UP000523821">
    <property type="component" value="Unassembled WGS sequence"/>
</dbReference>
<comment type="subcellular location">
    <subcellularLocation>
        <location evidence="1">Cell envelope</location>
    </subcellularLocation>
</comment>
<comment type="caution">
    <text evidence="5">The sequence shown here is derived from an EMBL/GenBank/DDBJ whole genome shotgun (WGS) entry which is preliminary data.</text>
</comment>
<dbReference type="InterPro" id="IPR050465">
    <property type="entry name" value="UPF0194_transport"/>
</dbReference>
<organism evidence="5 6">
    <name type="scientific">Prosthecomicrobium pneumaticum</name>
    <dbReference type="NCBI Taxonomy" id="81895"/>
    <lineage>
        <taxon>Bacteria</taxon>
        <taxon>Pseudomonadati</taxon>
        <taxon>Pseudomonadota</taxon>
        <taxon>Alphaproteobacteria</taxon>
        <taxon>Hyphomicrobiales</taxon>
        <taxon>Kaistiaceae</taxon>
        <taxon>Prosthecomicrobium</taxon>
    </lineage>
</organism>
<accession>A0A7W9FK69</accession>
<feature type="coiled-coil region" evidence="3">
    <location>
        <begin position="132"/>
        <end position="159"/>
    </location>
</feature>
<evidence type="ECO:0000256" key="1">
    <source>
        <dbReference type="ARBA" id="ARBA00004196"/>
    </source>
</evidence>
<dbReference type="GO" id="GO:0030313">
    <property type="term" value="C:cell envelope"/>
    <property type="evidence" value="ECO:0007669"/>
    <property type="project" value="UniProtKB-SubCell"/>
</dbReference>
<evidence type="ECO:0000256" key="2">
    <source>
        <dbReference type="ARBA" id="ARBA00023054"/>
    </source>
</evidence>
<dbReference type="Pfam" id="PF25881">
    <property type="entry name" value="HH_YBHG"/>
    <property type="match status" value="1"/>
</dbReference>
<dbReference type="RefSeq" id="WP_183853892.1">
    <property type="nucleotide sequence ID" value="NZ_JACHOO010000002.1"/>
</dbReference>
<sequence length="321" mass="33313">MRRAALGLAPITLLLAACSGETGEDVYQGYVEGKYVLVAAESAGRLDARPVRRGETVETGAALFTLDTRVETAALAEAEARLAQGQAQLADLRSGKRPEEIRVLDAELAEAEASERAAGQTYRRTQALTARAVSARAELDQAQASLDAARARTAAARQNRLVATLEARPETIAAAEANVGALGAAVETARTALARRSAAAVAAGRIEETYFEPGEFVAAGQPVVSLLPKGAAIARFYVPEPVRARFAPGSRVALACDGCAAGLSATVESVATDAEYTPPVIYSEASRAKLVFRVEARLDGAAATLAPGQPVDVRPLEGSGT</sequence>
<dbReference type="InterPro" id="IPR059052">
    <property type="entry name" value="HH_YbhG-like"/>
</dbReference>
<dbReference type="AlphaFoldDB" id="A0A7W9FK69"/>
<dbReference type="PROSITE" id="PS51257">
    <property type="entry name" value="PROKAR_LIPOPROTEIN"/>
    <property type="match status" value="1"/>
</dbReference>
<dbReference type="SUPFAM" id="SSF111369">
    <property type="entry name" value="HlyD-like secretion proteins"/>
    <property type="match status" value="2"/>
</dbReference>
<protein>
    <submittedName>
        <fullName evidence="5">HlyD family secretion protein</fullName>
    </submittedName>
</protein>